<dbReference type="InterPro" id="IPR025212">
    <property type="entry name" value="CAD_CENP-Q"/>
</dbReference>
<dbReference type="STRING" id="52247.A0A4T0WUZ3"/>
<evidence type="ECO:0000313" key="3">
    <source>
        <dbReference type="Proteomes" id="UP000307173"/>
    </source>
</evidence>
<dbReference type="OrthoDB" id="3996342at2759"/>
<accession>A0A4T0WUZ3</accession>
<sequence length="363" mass="41477">MPVKGRIQKKKPTAANKIKKIDKDLLSSQFSQQQNTQSQQYIKTPVRRNIAPNALVGKNQSIFSPDKKENELSDRSDDGSNLEEDDSGKTDEEESDNTESSSETDGNDSDDIMEIGEEEYTKTSLNKLKDYTAPLNTNNWQPLPQQMHHELSNLLHLLIPVTTDNQDEKIAKVLEADIVKPLVKKFSTIRLPPLQRNVRNKLQQLRASGEFNLSYLHQEQMRLSQGYDINSKQLDMLSLQLIKEKDMLETEKKYVAELKGKVKQWQKNKSARIERLKTLLGAEFTEMRHLLDSRASGLDGVDDIDLVLSSDTEPEDYHDTEVNDKTSKKLKTLNKKLIQTNKANKSAAEMQMALEQLLNILKR</sequence>
<evidence type="ECO:0000313" key="2">
    <source>
        <dbReference type="EMBL" id="TID13157.1"/>
    </source>
</evidence>
<evidence type="ECO:0000256" key="1">
    <source>
        <dbReference type="SAM" id="MobiDB-lite"/>
    </source>
</evidence>
<feature type="compositionally biased region" description="Low complexity" evidence="1">
    <location>
        <begin position="27"/>
        <end position="40"/>
    </location>
</feature>
<feature type="compositionally biased region" description="Basic and acidic residues" evidence="1">
    <location>
        <begin position="65"/>
        <end position="78"/>
    </location>
</feature>
<feature type="region of interest" description="Disordered" evidence="1">
    <location>
        <begin position="25"/>
        <end position="111"/>
    </location>
</feature>
<gene>
    <name evidence="2" type="ORF">CANINC_005013</name>
</gene>
<reference evidence="2 3" key="1">
    <citation type="journal article" date="2019" name="Front. Genet.">
        <title>Whole-Genome Sequencing of the Opportunistic Yeast Pathogen Candida inconspicua Uncovers Its Hybrid Origin.</title>
        <authorList>
            <person name="Mixao V."/>
            <person name="Hansen A.P."/>
            <person name="Saus E."/>
            <person name="Boekhout T."/>
            <person name="Lass-Florl C."/>
            <person name="Gabaldon T."/>
        </authorList>
    </citation>
    <scope>NUCLEOTIDE SEQUENCE [LARGE SCALE GENOMIC DNA]</scope>
    <source>
        <strain evidence="2 3">CBS 180</strain>
    </source>
</reference>
<feature type="compositionally biased region" description="Acidic residues" evidence="1">
    <location>
        <begin position="80"/>
        <end position="97"/>
    </location>
</feature>
<dbReference type="AlphaFoldDB" id="A0A4T0WUZ3"/>
<dbReference type="Pfam" id="PF13094">
    <property type="entry name" value="CENP-Q"/>
    <property type="match status" value="1"/>
</dbReference>
<protein>
    <submittedName>
        <fullName evidence="2">Uncharacterized protein</fullName>
    </submittedName>
</protein>
<keyword evidence="3" id="KW-1185">Reference proteome</keyword>
<proteinExistence type="predicted"/>
<comment type="caution">
    <text evidence="2">The sequence shown here is derived from an EMBL/GenBank/DDBJ whole genome shotgun (WGS) entry which is preliminary data.</text>
</comment>
<organism evidence="2 3">
    <name type="scientific">Pichia inconspicua</name>
    <dbReference type="NCBI Taxonomy" id="52247"/>
    <lineage>
        <taxon>Eukaryota</taxon>
        <taxon>Fungi</taxon>
        <taxon>Dikarya</taxon>
        <taxon>Ascomycota</taxon>
        <taxon>Saccharomycotina</taxon>
        <taxon>Pichiomycetes</taxon>
        <taxon>Pichiales</taxon>
        <taxon>Pichiaceae</taxon>
        <taxon>Pichia</taxon>
    </lineage>
</organism>
<name>A0A4T0WUZ3_9ASCO</name>
<dbReference type="Proteomes" id="UP000307173">
    <property type="component" value="Unassembled WGS sequence"/>
</dbReference>
<dbReference type="EMBL" id="SELW01000681">
    <property type="protein sequence ID" value="TID13157.1"/>
    <property type="molecule type" value="Genomic_DNA"/>
</dbReference>